<dbReference type="InterPro" id="IPR008928">
    <property type="entry name" value="6-hairpin_glycosidase_sf"/>
</dbReference>
<dbReference type="PANTHER" id="PTHR31616:SF0">
    <property type="entry name" value="GLUCAN 1,4-ALPHA-GLUCOSIDASE"/>
    <property type="match status" value="1"/>
</dbReference>
<dbReference type="InterPro" id="IPR045582">
    <property type="entry name" value="Trehalase-like_N"/>
</dbReference>
<sequence>MIAFKSIGEAMPYQPIENYGIIGDLHSVALVGLDGSIDYMCFPNFDSPSIFAALLDDKKGGRFKIAPRMEKLRRKQLYLPDSNILLTRFLNSSGIGEVSDFMVIDETRHAHTLVRRAKAVRGEILFEIIFDLKFDYGRTGHKIIRKEKEILFIPDKENLPRIRLIAENIVWNEKEEGILTAEVLLKAGESMAFIMEEAKQDQPSPTMEPDFASTSFKNTLNFWQKWISQSTYQGRWREMVNRSALVLKLLTSKKYGSIVAAPTFGVPEEIGGTRNWDYRYTWIRDASFTLYALMRLGYTEEARSFMNWIEERCQDLNPDGSLQIMYGLDGRKILVEETLSHFEGYMGSRPVRIGNAAFGQMQLDIYGELMDSVYIYNKYGEPISIDMWENLTRLIAWVINNWQRKDEGIWEVRSGKQDFLYSKLMCWVAIDRGVRLALKRSFPAPLDHWIRVRNEIYKEIVHEYWNPAIGAFVQYKGSNNLDASSLLMPMVKFVGPTDPKWLSTLEAIKKELVDDSLVYRYRIGCGVEDGIEGREGTFNMCSFWYVECLSRAGNYSQARFLLEKMFGYANHLGLYAEEMGADGRQLGNFPQAFTHLALISAAINLNKNLSQHKISW</sequence>
<accession>A0A090CYC6</accession>
<organism evidence="3 4">
    <name type="scientific">Candidatus Criblamydia sequanensis CRIB-18</name>
    <dbReference type="NCBI Taxonomy" id="1437425"/>
    <lineage>
        <taxon>Bacteria</taxon>
        <taxon>Pseudomonadati</taxon>
        <taxon>Chlamydiota</taxon>
        <taxon>Chlamydiia</taxon>
        <taxon>Parachlamydiales</taxon>
        <taxon>Candidatus Criblamydiaceae</taxon>
        <taxon>Candidatus Criblamydia</taxon>
    </lineage>
</organism>
<feature type="domain" description="GH15-like" evidence="1">
    <location>
        <begin position="237"/>
        <end position="602"/>
    </location>
</feature>
<evidence type="ECO:0000259" key="2">
    <source>
        <dbReference type="Pfam" id="PF19291"/>
    </source>
</evidence>
<dbReference type="Pfam" id="PF19291">
    <property type="entry name" value="TREH_N"/>
    <property type="match status" value="1"/>
</dbReference>
<name>A0A090CYC6_9BACT</name>
<reference evidence="3" key="1">
    <citation type="submission" date="2013-12" db="EMBL/GenBank/DDBJ databases">
        <authorList>
            <person name="Linke B."/>
        </authorList>
    </citation>
    <scope>NUCLEOTIDE SEQUENCE [LARGE SCALE GENOMIC DNA]</scope>
    <source>
        <strain evidence="3">CRIB-18</strain>
    </source>
</reference>
<evidence type="ECO:0000313" key="4">
    <source>
        <dbReference type="Proteomes" id="UP000031552"/>
    </source>
</evidence>
<dbReference type="GO" id="GO:0005975">
    <property type="term" value="P:carbohydrate metabolic process"/>
    <property type="evidence" value="ECO:0007669"/>
    <property type="project" value="InterPro"/>
</dbReference>
<dbReference type="Pfam" id="PF00723">
    <property type="entry name" value="Glyco_hydro_15"/>
    <property type="match status" value="1"/>
</dbReference>
<keyword evidence="4" id="KW-1185">Reference proteome</keyword>
<dbReference type="GO" id="GO:0004553">
    <property type="term" value="F:hydrolase activity, hydrolyzing O-glycosyl compounds"/>
    <property type="evidence" value="ECO:0007669"/>
    <property type="project" value="UniProtKB-ARBA"/>
</dbReference>
<dbReference type="InterPro" id="IPR011613">
    <property type="entry name" value="GH15-like"/>
</dbReference>
<dbReference type="Proteomes" id="UP000031552">
    <property type="component" value="Unassembled WGS sequence"/>
</dbReference>
<dbReference type="PANTHER" id="PTHR31616">
    <property type="entry name" value="TREHALASE"/>
    <property type="match status" value="1"/>
</dbReference>
<reference evidence="3" key="2">
    <citation type="submission" date="2014-09" db="EMBL/GenBank/DDBJ databases">
        <title>Criblamydia sequanensis harbors a mega-plasmid encoding arsenite resistance.</title>
        <authorList>
            <person name="Bertelli C."/>
            <person name="Goesmann A."/>
            <person name="Greub G."/>
        </authorList>
    </citation>
    <scope>NUCLEOTIDE SEQUENCE [LARGE SCALE GENOMIC DNA]</scope>
    <source>
        <strain evidence="3">CRIB-18</strain>
    </source>
</reference>
<dbReference type="EMBL" id="CCEJ010000003">
    <property type="protein sequence ID" value="CDR33306.1"/>
    <property type="molecule type" value="Genomic_DNA"/>
</dbReference>
<evidence type="ECO:0000313" key="3">
    <source>
        <dbReference type="EMBL" id="CDR33306.1"/>
    </source>
</evidence>
<dbReference type="STRING" id="1437425.CSEC_0469"/>
<feature type="domain" description="Trehalase-like N-terminal" evidence="2">
    <location>
        <begin position="14"/>
        <end position="179"/>
    </location>
</feature>
<protein>
    <submittedName>
        <fullName evidence="3">Glycosyl hydrolase</fullName>
    </submittedName>
</protein>
<comment type="caution">
    <text evidence="3">The sequence shown here is derived from an EMBL/GenBank/DDBJ whole genome shotgun (WGS) entry which is preliminary data.</text>
</comment>
<dbReference type="AlphaFoldDB" id="A0A090CYC6"/>
<dbReference type="Gene3D" id="1.50.10.10">
    <property type="match status" value="1"/>
</dbReference>
<evidence type="ECO:0000259" key="1">
    <source>
        <dbReference type="Pfam" id="PF00723"/>
    </source>
</evidence>
<gene>
    <name evidence="3" type="ORF">CSEC_0469</name>
</gene>
<dbReference type="InterPro" id="IPR012341">
    <property type="entry name" value="6hp_glycosidase-like_sf"/>
</dbReference>
<dbReference type="SUPFAM" id="SSF48208">
    <property type="entry name" value="Six-hairpin glycosidases"/>
    <property type="match status" value="1"/>
</dbReference>
<keyword evidence="3" id="KW-0378">Hydrolase</keyword>
<proteinExistence type="predicted"/>
<dbReference type="eggNOG" id="COG3387">
    <property type="taxonomic scope" value="Bacteria"/>
</dbReference>